<dbReference type="EMBL" id="LWBR01000055">
    <property type="protein sequence ID" value="KZN95382.1"/>
    <property type="molecule type" value="Genomic_DNA"/>
</dbReference>
<dbReference type="RefSeq" id="WP_063388948.1">
    <property type="nucleotide sequence ID" value="NZ_CP017703.1"/>
</dbReference>
<evidence type="ECO:0008006" key="5">
    <source>
        <dbReference type="Google" id="ProtNLM"/>
    </source>
</evidence>
<dbReference type="AlphaFoldDB" id="A0A161Y181"/>
<protein>
    <recommendedName>
        <fullName evidence="5">Phenylacetic acid degradation B</fullName>
    </recommendedName>
</protein>
<proteinExistence type="predicted"/>
<evidence type="ECO:0000313" key="2">
    <source>
        <dbReference type="EMBL" id="KZN95382.1"/>
    </source>
</evidence>
<dbReference type="KEGG" id="apak:AP3564_11260"/>
<accession>A0A161WUG6</accession>
<sequence length="76" mass="8885">MIAEKITYDIFARINRGDNLMHIGTVEAENSELAKVYATFTYDEEDWTEMVVVERNKLNWVKKPDWLFSEKGAEAL</sequence>
<organism evidence="2 3">
    <name type="scientific">Aeribacillus pallidus</name>
    <dbReference type="NCBI Taxonomy" id="33936"/>
    <lineage>
        <taxon>Bacteria</taxon>
        <taxon>Bacillati</taxon>
        <taxon>Bacillota</taxon>
        <taxon>Bacilli</taxon>
        <taxon>Bacillales</taxon>
        <taxon>Bacillaceae</taxon>
        <taxon>Aeribacillus</taxon>
    </lineage>
</organism>
<dbReference type="STRING" id="33936.AZI98_14335"/>
<keyword evidence="3" id="KW-1185">Reference proteome</keyword>
<dbReference type="EMBL" id="CP017703">
    <property type="protein sequence ID" value="ASS90720.1"/>
    <property type="molecule type" value="Genomic_DNA"/>
</dbReference>
<name>A0A161Y181_9BACI</name>
<evidence type="ECO:0000313" key="4">
    <source>
        <dbReference type="Proteomes" id="UP000214606"/>
    </source>
</evidence>
<accession>A0A161Y181</accession>
<dbReference type="Gene3D" id="3.10.20.520">
    <property type="entry name" value="Phenylacetic acid degradation B"/>
    <property type="match status" value="1"/>
</dbReference>
<gene>
    <name evidence="1" type="ORF">AP3564_11260</name>
    <name evidence="2" type="ORF">AZI98_14335</name>
</gene>
<dbReference type="Proteomes" id="UP000076476">
    <property type="component" value="Unassembled WGS sequence"/>
</dbReference>
<dbReference type="OrthoDB" id="2680283at2"/>
<dbReference type="GeneID" id="301125601"/>
<dbReference type="Proteomes" id="UP000214606">
    <property type="component" value="Chromosome"/>
</dbReference>
<reference evidence="2 3" key="1">
    <citation type="submission" date="2016-04" db="EMBL/GenBank/DDBJ databases">
        <title>Draft genome sequence of Aeribacillus pallidus 8m3 from petroleum reservoir.</title>
        <authorList>
            <person name="Poltaraus A.B."/>
            <person name="Nazina T.N."/>
            <person name="Tourova T.P."/>
            <person name="Malakho S.M."/>
            <person name="Korshunova A.V."/>
            <person name="Sokolova D.S."/>
        </authorList>
    </citation>
    <scope>NUCLEOTIDE SEQUENCE [LARGE SCALE GENOMIC DNA]</scope>
    <source>
        <strain evidence="2 3">8m3</strain>
    </source>
</reference>
<evidence type="ECO:0000313" key="1">
    <source>
        <dbReference type="EMBL" id="ASS90720.1"/>
    </source>
</evidence>
<dbReference type="InterPro" id="IPR038693">
    <property type="entry name" value="PaaB_sf"/>
</dbReference>
<evidence type="ECO:0000313" key="3">
    <source>
        <dbReference type="Proteomes" id="UP000076476"/>
    </source>
</evidence>
<reference evidence="1 4" key="2">
    <citation type="submission" date="2016-10" db="EMBL/GenBank/DDBJ databases">
        <title>The whole genome sequencing and assembly of Aeribacillus pallidus KCTC3564 strain.</title>
        <authorList>
            <person name="Lee Y.-J."/>
            <person name="Park M.-K."/>
            <person name="Yi H."/>
            <person name="Bahn Y.-S."/>
            <person name="Kim J.F."/>
            <person name="Lee D.-W."/>
        </authorList>
    </citation>
    <scope>NUCLEOTIDE SEQUENCE [LARGE SCALE GENOMIC DNA]</scope>
    <source>
        <strain evidence="1 4">KCTC3564</strain>
    </source>
</reference>